<keyword evidence="6" id="KW-1185">Reference proteome</keyword>
<sequence length="417" mass="48800">MSRVYRISNLIKIIFSEKVQMSSFLEKMVDEIEDYRCECKISESCMVCETKKWMQMLQQFNGILNQQQMPVFPEDNFNIPLYLSKVYEIIHAVFIFKSATMKNLNNHEDEFFKIRSDNESLKVKAKRLQEEIDQKIKQIGQLENQITSLNKSNKLVNDKLLSEKEELNQKVIKIQNKVQLMQSEFKKKELEFLKMKDQLRSKDRINYANKYDVIPLKTQISQQNGFDTWVSTRKGLIDEVCSLQDTLSTLISILNHFFQSLNNGSDSFNPDIIRLPQQGGKSIFWIKQQLQKLNGQFNIDDSFLKELPQLSSSFISQEQQQQQQPLASKQQQLNLSHNKTNSISNSGKKDSFKMINRSQTLHFQQQQPLPDETISILSRISINDVSLVESTNSAKFAEKPPQDKQQLKKWEFVFKQQ</sequence>
<accession>A0BYI0</accession>
<dbReference type="AlphaFoldDB" id="A0BYI0"/>
<dbReference type="KEGG" id="ptm:GSPATT00033450001"/>
<evidence type="ECO:0000313" key="6">
    <source>
        <dbReference type="Proteomes" id="UP000000600"/>
    </source>
</evidence>
<evidence type="ECO:0000313" key="5">
    <source>
        <dbReference type="EMBL" id="CAK63597.1"/>
    </source>
</evidence>
<dbReference type="Pfam" id="PF11559">
    <property type="entry name" value="ADIP"/>
    <property type="match status" value="1"/>
</dbReference>
<evidence type="ECO:0000256" key="3">
    <source>
        <dbReference type="SAM" id="Coils"/>
    </source>
</evidence>
<dbReference type="EMBL" id="CT868027">
    <property type="protein sequence ID" value="CAK63597.1"/>
    <property type="molecule type" value="Genomic_DNA"/>
</dbReference>
<dbReference type="HOGENOM" id="CLU_659654_0_0_1"/>
<name>A0BYI0_PARTE</name>
<feature type="compositionally biased region" description="Polar residues" evidence="4">
    <location>
        <begin position="334"/>
        <end position="346"/>
    </location>
</feature>
<dbReference type="InterPro" id="IPR021622">
    <property type="entry name" value="Afadin/alpha-actinin-bd"/>
</dbReference>
<reference evidence="5 6" key="1">
    <citation type="journal article" date="2006" name="Nature">
        <title>Global trends of whole-genome duplications revealed by the ciliate Paramecium tetraurelia.</title>
        <authorList>
            <consortium name="Genoscope"/>
            <person name="Aury J.-M."/>
            <person name="Jaillon O."/>
            <person name="Duret L."/>
            <person name="Noel B."/>
            <person name="Jubin C."/>
            <person name="Porcel B.M."/>
            <person name="Segurens B."/>
            <person name="Daubin V."/>
            <person name="Anthouard V."/>
            <person name="Aiach N."/>
            <person name="Arnaiz O."/>
            <person name="Billaut A."/>
            <person name="Beisson J."/>
            <person name="Blanc I."/>
            <person name="Bouhouche K."/>
            <person name="Camara F."/>
            <person name="Duharcourt S."/>
            <person name="Guigo R."/>
            <person name="Gogendeau D."/>
            <person name="Katinka M."/>
            <person name="Keller A.-M."/>
            <person name="Kissmehl R."/>
            <person name="Klotz C."/>
            <person name="Koll F."/>
            <person name="Le Moue A."/>
            <person name="Lepere C."/>
            <person name="Malinsky S."/>
            <person name="Nowacki M."/>
            <person name="Nowak J.K."/>
            <person name="Plattner H."/>
            <person name="Poulain J."/>
            <person name="Ruiz F."/>
            <person name="Serrano V."/>
            <person name="Zagulski M."/>
            <person name="Dessen P."/>
            <person name="Betermier M."/>
            <person name="Weissenbach J."/>
            <person name="Scarpelli C."/>
            <person name="Schachter V."/>
            <person name="Sperling L."/>
            <person name="Meyer E."/>
            <person name="Cohen J."/>
            <person name="Wincker P."/>
        </authorList>
    </citation>
    <scope>NUCLEOTIDE SEQUENCE [LARGE SCALE GENOMIC DNA]</scope>
    <source>
        <strain evidence="5 6">Stock d4-2</strain>
    </source>
</reference>
<dbReference type="Proteomes" id="UP000000600">
    <property type="component" value="Unassembled WGS sequence"/>
</dbReference>
<dbReference type="GeneID" id="5016779"/>
<feature type="compositionally biased region" description="Low complexity" evidence="4">
    <location>
        <begin position="318"/>
        <end position="333"/>
    </location>
</feature>
<evidence type="ECO:0000256" key="1">
    <source>
        <dbReference type="ARBA" id="ARBA00009291"/>
    </source>
</evidence>
<dbReference type="InParanoid" id="A0BYI0"/>
<dbReference type="OrthoDB" id="300261at2759"/>
<evidence type="ECO:0000256" key="4">
    <source>
        <dbReference type="SAM" id="MobiDB-lite"/>
    </source>
</evidence>
<feature type="region of interest" description="Disordered" evidence="4">
    <location>
        <begin position="318"/>
        <end position="350"/>
    </location>
</feature>
<keyword evidence="2 3" id="KW-0175">Coiled coil</keyword>
<evidence type="ECO:0000256" key="2">
    <source>
        <dbReference type="ARBA" id="ARBA00023054"/>
    </source>
</evidence>
<organism evidence="5 6">
    <name type="scientific">Paramecium tetraurelia</name>
    <dbReference type="NCBI Taxonomy" id="5888"/>
    <lineage>
        <taxon>Eukaryota</taxon>
        <taxon>Sar</taxon>
        <taxon>Alveolata</taxon>
        <taxon>Ciliophora</taxon>
        <taxon>Intramacronucleata</taxon>
        <taxon>Oligohymenophorea</taxon>
        <taxon>Peniculida</taxon>
        <taxon>Parameciidae</taxon>
        <taxon>Paramecium</taxon>
    </lineage>
</organism>
<gene>
    <name evidence="5" type="ORF">GSPATT00033450001</name>
</gene>
<feature type="coiled-coil region" evidence="3">
    <location>
        <begin position="118"/>
        <end position="184"/>
    </location>
</feature>
<comment type="similarity">
    <text evidence="1">Belongs to the ADIP family.</text>
</comment>
<dbReference type="OMA" id="QNGFDTW"/>
<protein>
    <submittedName>
        <fullName evidence="5">Uncharacterized protein</fullName>
    </submittedName>
</protein>
<proteinExistence type="inferred from homology"/>
<dbReference type="RefSeq" id="XP_001430995.1">
    <property type="nucleotide sequence ID" value="XM_001430958.1"/>
</dbReference>